<dbReference type="RefSeq" id="WP_246918706.1">
    <property type="nucleotide sequence ID" value="NZ_CP090145.1"/>
</dbReference>
<accession>A0ABY4HRE9</accession>
<evidence type="ECO:0000313" key="1">
    <source>
        <dbReference type="EMBL" id="UOX35486.1"/>
    </source>
</evidence>
<name>A0ABY4HRE9_9FLAO</name>
<gene>
    <name evidence="1" type="ORF">LXD69_08175</name>
</gene>
<dbReference type="PROSITE" id="PS51257">
    <property type="entry name" value="PROKAR_LIPOPROTEIN"/>
    <property type="match status" value="1"/>
</dbReference>
<evidence type="ECO:0008006" key="3">
    <source>
        <dbReference type="Google" id="ProtNLM"/>
    </source>
</evidence>
<reference evidence="1" key="2">
    <citation type="submission" date="2022-04" db="EMBL/GenBank/DDBJ databases">
        <title>Complete Genome Sequence of Flavobacterium sediminilitoris YSM-43, Isolated from a Tidal Sediment.</title>
        <authorList>
            <person name="Lee P.A."/>
        </authorList>
    </citation>
    <scope>NUCLEOTIDE SEQUENCE</scope>
    <source>
        <strain evidence="1">YSM-43</strain>
    </source>
</reference>
<evidence type="ECO:0000313" key="2">
    <source>
        <dbReference type="Proteomes" id="UP000830454"/>
    </source>
</evidence>
<organism evidence="1 2">
    <name type="scientific">Flavobacterium sediminilitoris</name>
    <dbReference type="NCBI Taxonomy" id="2024526"/>
    <lineage>
        <taxon>Bacteria</taxon>
        <taxon>Pseudomonadati</taxon>
        <taxon>Bacteroidota</taxon>
        <taxon>Flavobacteriia</taxon>
        <taxon>Flavobacteriales</taxon>
        <taxon>Flavobacteriaceae</taxon>
        <taxon>Flavobacterium</taxon>
    </lineage>
</organism>
<dbReference type="EMBL" id="CP090145">
    <property type="protein sequence ID" value="UOX35486.1"/>
    <property type="molecule type" value="Genomic_DNA"/>
</dbReference>
<protein>
    <recommendedName>
        <fullName evidence="3">Lipoprotein</fullName>
    </recommendedName>
</protein>
<dbReference type="Proteomes" id="UP000830454">
    <property type="component" value="Chromosome"/>
</dbReference>
<keyword evidence="2" id="KW-1185">Reference proteome</keyword>
<proteinExistence type="predicted"/>
<reference evidence="1" key="1">
    <citation type="submission" date="2021-12" db="EMBL/GenBank/DDBJ databases">
        <authorList>
            <person name="Cha I.-T."/>
            <person name="Lee K.-E."/>
            <person name="Park S.-J."/>
        </authorList>
    </citation>
    <scope>NUCLEOTIDE SEQUENCE</scope>
    <source>
        <strain evidence="1">YSM-43</strain>
    </source>
</reference>
<sequence length="348" mass="40729">MIQLINKIRISSVLFLLLLGYSCKEKKISTNENSADFVTKDSFVENDTTSINKINKENKYEKYIYYDSHFQSGGKTDFSEISKEEVIEKFKKVEVLVSEDTISINNSKSFYKIEEMDAKKFFGKEYLYSYYTKVYKDFFDIDIKNTVSYINLDINNNNVSPFKDYFMEGGDAICSNNLIFLNYKRYIICFKKEDNLKIINNPSNCIAKSNFKLPYSVKTNIKNVKYNILKCDNILGVEDFLCNEKNLRYIALPNLEDVQIVLVPMDCSDFNYRYYLLTIFNSKVVANEYVEGEWYEPGDDSYKEITSFSIDENYNVEVKTNAVENGKITLKNKNKFKITNKGFLEKMN</sequence>